<dbReference type="Pfam" id="PF07589">
    <property type="entry name" value="PEP-CTERM"/>
    <property type="match status" value="1"/>
</dbReference>
<dbReference type="Proteomes" id="UP000292307">
    <property type="component" value="Chromosome"/>
</dbReference>
<name>A0A411X222_9BURK</name>
<keyword evidence="1" id="KW-0732">Signal</keyword>
<reference evidence="3" key="1">
    <citation type="journal article" date="2014" name="Int. J. Syst. Evol. Microbiol.">
        <title>Complete genome sequence of Corynebacterium casei LMG S-19264T (=DSM 44701T), isolated from a smear-ripened cheese.</title>
        <authorList>
            <consortium name="US DOE Joint Genome Institute (JGI-PGF)"/>
            <person name="Walter F."/>
            <person name="Albersmeier A."/>
            <person name="Kalinowski J."/>
            <person name="Ruckert C."/>
        </authorList>
    </citation>
    <scope>NUCLEOTIDE SEQUENCE</scope>
    <source>
        <strain evidence="3">KCTC 12343</strain>
    </source>
</reference>
<dbReference type="EMBL" id="BMWV01000012">
    <property type="protein sequence ID" value="GGY58155.1"/>
    <property type="molecule type" value="Genomic_DNA"/>
</dbReference>
<organism evidence="3 6">
    <name type="scientific">Pseudoduganella albidiflava</name>
    <dbReference type="NCBI Taxonomy" id="321983"/>
    <lineage>
        <taxon>Bacteria</taxon>
        <taxon>Pseudomonadati</taxon>
        <taxon>Pseudomonadota</taxon>
        <taxon>Betaproteobacteria</taxon>
        <taxon>Burkholderiales</taxon>
        <taxon>Oxalobacteraceae</taxon>
        <taxon>Telluria group</taxon>
        <taxon>Pseudoduganella</taxon>
    </lineage>
</organism>
<feature type="signal peptide" evidence="1">
    <location>
        <begin position="1"/>
        <end position="19"/>
    </location>
</feature>
<evidence type="ECO:0000256" key="1">
    <source>
        <dbReference type="SAM" id="SignalP"/>
    </source>
</evidence>
<proteinExistence type="predicted"/>
<dbReference type="InterPro" id="IPR013424">
    <property type="entry name" value="Ice-binding_C"/>
</dbReference>
<reference evidence="4 5" key="2">
    <citation type="submission" date="2019-02" db="EMBL/GenBank/DDBJ databases">
        <title>Draft Genome Sequences of Six Type Strains of the Genus Massilia.</title>
        <authorList>
            <person name="Miess H."/>
            <person name="Frediansyhah A."/>
            <person name="Gross H."/>
        </authorList>
    </citation>
    <scope>NUCLEOTIDE SEQUENCE [LARGE SCALE GENOMIC DNA]</scope>
    <source>
        <strain evidence="4 5">DSM 17472</strain>
    </source>
</reference>
<dbReference type="OrthoDB" id="8546032at2"/>
<evidence type="ECO:0000313" key="4">
    <source>
        <dbReference type="EMBL" id="QBI03004.1"/>
    </source>
</evidence>
<keyword evidence="5" id="KW-1185">Reference proteome</keyword>
<sequence length="178" mass="18323">MKRTLFVTAALVLMAGAHAANVSSPVETLTVQTGKNSLAFDNNFSNTLAGDTFADRFDFTLGGKASVRFVATSTAAGRNESLDLTGFGIYDALTNLAVAPGKLSFLNADGVFDKWTLSASNLAAGAYYFQVSGTMLAPGGSYAANGTLTVSPVPEPAMPAMLLGGLAVLAFAARRNAK</sequence>
<dbReference type="AlphaFoldDB" id="A0A411X222"/>
<evidence type="ECO:0000259" key="2">
    <source>
        <dbReference type="Pfam" id="PF07589"/>
    </source>
</evidence>
<gene>
    <name evidence="4" type="ORF">EYF70_20785</name>
    <name evidence="3" type="ORF">GCM10007387_45830</name>
</gene>
<dbReference type="NCBIfam" id="TIGR02595">
    <property type="entry name" value="PEP_CTERM"/>
    <property type="match status" value="1"/>
</dbReference>
<accession>A0A411X222</accession>
<protein>
    <submittedName>
        <fullName evidence="4">PEP-CTERM sorting domain-containing protein</fullName>
    </submittedName>
</protein>
<dbReference type="EMBL" id="CP036401">
    <property type="protein sequence ID" value="QBI03004.1"/>
    <property type="molecule type" value="Genomic_DNA"/>
</dbReference>
<feature type="chain" id="PRO_5044601880" evidence="1">
    <location>
        <begin position="20"/>
        <end position="178"/>
    </location>
</feature>
<feature type="domain" description="Ice-binding protein C-terminal" evidence="2">
    <location>
        <begin position="152"/>
        <end position="175"/>
    </location>
</feature>
<reference evidence="3" key="3">
    <citation type="submission" date="2022-12" db="EMBL/GenBank/DDBJ databases">
        <authorList>
            <person name="Sun Q."/>
            <person name="Kim S."/>
        </authorList>
    </citation>
    <scope>NUCLEOTIDE SEQUENCE</scope>
    <source>
        <strain evidence="3">KCTC 12343</strain>
    </source>
</reference>
<dbReference type="NCBIfam" id="NF038126">
    <property type="entry name" value="PEP_CTERM_FxDxF"/>
    <property type="match status" value="1"/>
</dbReference>
<evidence type="ECO:0000313" key="5">
    <source>
        <dbReference type="Proteomes" id="UP000292307"/>
    </source>
</evidence>
<dbReference type="Proteomes" id="UP000628442">
    <property type="component" value="Unassembled WGS sequence"/>
</dbReference>
<dbReference type="RefSeq" id="WP_131147112.1">
    <property type="nucleotide sequence ID" value="NZ_BMWV01000012.1"/>
</dbReference>
<evidence type="ECO:0000313" key="6">
    <source>
        <dbReference type="Proteomes" id="UP000628442"/>
    </source>
</evidence>
<evidence type="ECO:0000313" key="3">
    <source>
        <dbReference type="EMBL" id="GGY58155.1"/>
    </source>
</evidence>